<feature type="domain" description="CdaR GGDEF-like" evidence="4">
    <location>
        <begin position="143"/>
        <end position="271"/>
    </location>
</feature>
<accession>A0A090RVH7</accession>
<feature type="domain" description="PucR C-terminal helix-turn-helix" evidence="3">
    <location>
        <begin position="322"/>
        <end position="378"/>
    </location>
</feature>
<keyword evidence="6" id="KW-1185">Reference proteome</keyword>
<evidence type="ECO:0000313" key="6">
    <source>
        <dbReference type="Proteomes" id="UP000029228"/>
    </source>
</evidence>
<dbReference type="Proteomes" id="UP000029228">
    <property type="component" value="Unassembled WGS sequence"/>
</dbReference>
<dbReference type="InterPro" id="IPR025736">
    <property type="entry name" value="PucR_C-HTH_dom"/>
</dbReference>
<dbReference type="PANTHER" id="PTHR33744">
    <property type="entry name" value="CARBOHYDRATE DIACID REGULATOR"/>
    <property type="match status" value="1"/>
</dbReference>
<evidence type="ECO:0000313" key="5">
    <source>
        <dbReference type="EMBL" id="GAL19430.1"/>
    </source>
</evidence>
<reference evidence="5 6" key="2">
    <citation type="submission" date="2014-09" db="EMBL/GenBank/DDBJ databases">
        <authorList>
            <consortium name="NBRP consortium"/>
            <person name="Sawabe T."/>
            <person name="Meirelles P."/>
            <person name="Nakanishi M."/>
            <person name="Sayaka M."/>
            <person name="Hattori M."/>
            <person name="Ohkuma M."/>
        </authorList>
    </citation>
    <scope>NUCLEOTIDE SEQUENCE [LARGE SCALE GENOMIC DNA]</scope>
    <source>
        <strain evidence="6">JCM19235</strain>
    </source>
</reference>
<gene>
    <name evidence="5" type="ORF">JCM19235_786</name>
</gene>
<dbReference type="InterPro" id="IPR051448">
    <property type="entry name" value="CdaR-like_regulators"/>
</dbReference>
<sequence>MQLNSLIAKQIVDRAKKIIEHSINVMDENGVIIGSSDPSRLHQTHEGALLAIRDNRTLEINDSVASTLSGVKKGINLPIIYDSKVIGVVGISGTPEEVRSYGELVKMTAELIVEQAALMSQVQWNKRHREELLLQLIEGSSLNEGQLLSIAQRLDLDLAQPRVATVIKVIPLPGEPVTLEHLQKLVHLLEYPERDNIVGIASVSMNEIVVLKPVTIVSNAWNRKEEEKRVAKLLKRIDQECDFSIQMAIGDYFPELVGIAKSYETAKATIESSHIDDGPILFYQDRKLSVLVSSIKHDPWRATQLKAPIEKLVAADSKGVMLKTLRTFFEQNCDLAQTCETLHIHRNTLRYRLEKIEQTTKLDINNLDEKVQLYLALKCL</sequence>
<protein>
    <submittedName>
        <fullName evidence="5">Sugar diacid utilization regulator SdaR</fullName>
    </submittedName>
</protein>
<dbReference type="InterPro" id="IPR042070">
    <property type="entry name" value="PucR_C-HTH_sf"/>
</dbReference>
<dbReference type="Gene3D" id="1.10.10.2840">
    <property type="entry name" value="PucR C-terminal helix-turn-helix domain"/>
    <property type="match status" value="1"/>
</dbReference>
<evidence type="ECO:0000259" key="2">
    <source>
        <dbReference type="Pfam" id="PF05651"/>
    </source>
</evidence>
<dbReference type="PANTHER" id="PTHR33744:SF15">
    <property type="entry name" value="CARBOHYDRATE DIACID REGULATOR"/>
    <property type="match status" value="1"/>
</dbReference>
<dbReference type="Pfam" id="PF05651">
    <property type="entry name" value="Diacid_rec"/>
    <property type="match status" value="1"/>
</dbReference>
<dbReference type="EMBL" id="BBMR01000004">
    <property type="protein sequence ID" value="GAL19430.1"/>
    <property type="molecule type" value="Genomic_DNA"/>
</dbReference>
<dbReference type="STRING" id="990268.JCM19235_786"/>
<organism evidence="5 6">
    <name type="scientific">Vibrio maritimus</name>
    <dbReference type="NCBI Taxonomy" id="990268"/>
    <lineage>
        <taxon>Bacteria</taxon>
        <taxon>Pseudomonadati</taxon>
        <taxon>Pseudomonadota</taxon>
        <taxon>Gammaproteobacteria</taxon>
        <taxon>Vibrionales</taxon>
        <taxon>Vibrionaceae</taxon>
        <taxon>Vibrio</taxon>
    </lineage>
</organism>
<name>A0A090RVH7_9VIBR</name>
<dbReference type="OrthoDB" id="9792148at2"/>
<dbReference type="AlphaFoldDB" id="A0A090RVH7"/>
<comment type="similarity">
    <text evidence="1">Belongs to the CdaR family.</text>
</comment>
<evidence type="ECO:0000259" key="4">
    <source>
        <dbReference type="Pfam" id="PF17853"/>
    </source>
</evidence>
<feature type="domain" description="Putative sugar diacid recognition" evidence="2">
    <location>
        <begin position="4"/>
        <end position="136"/>
    </location>
</feature>
<dbReference type="Pfam" id="PF17853">
    <property type="entry name" value="GGDEF_2"/>
    <property type="match status" value="1"/>
</dbReference>
<comment type="caution">
    <text evidence="5">The sequence shown here is derived from an EMBL/GenBank/DDBJ whole genome shotgun (WGS) entry which is preliminary data.</text>
</comment>
<reference evidence="5 6" key="1">
    <citation type="submission" date="2014-09" db="EMBL/GenBank/DDBJ databases">
        <title>Vibrio maritimus JCM 19235. (C45) whole genome shotgun sequence.</title>
        <authorList>
            <person name="Sawabe T."/>
            <person name="Meirelles P."/>
            <person name="Nakanishi M."/>
            <person name="Sayaka M."/>
            <person name="Hattori M."/>
            <person name="Ohkuma M."/>
        </authorList>
    </citation>
    <scope>NUCLEOTIDE SEQUENCE [LARGE SCALE GENOMIC DNA]</scope>
    <source>
        <strain evidence="6">JCM19235</strain>
    </source>
</reference>
<evidence type="ECO:0000256" key="1">
    <source>
        <dbReference type="ARBA" id="ARBA00006754"/>
    </source>
</evidence>
<dbReference type="InterPro" id="IPR041522">
    <property type="entry name" value="CdaR_GGDEF"/>
</dbReference>
<dbReference type="Pfam" id="PF13556">
    <property type="entry name" value="HTH_30"/>
    <property type="match status" value="1"/>
</dbReference>
<dbReference type="InterPro" id="IPR008599">
    <property type="entry name" value="Diacid_rec"/>
</dbReference>
<proteinExistence type="inferred from homology"/>
<evidence type="ECO:0000259" key="3">
    <source>
        <dbReference type="Pfam" id="PF13556"/>
    </source>
</evidence>